<dbReference type="EMBL" id="JMCB01000010">
    <property type="protein sequence ID" value="KFE66331.1"/>
    <property type="molecule type" value="Genomic_DNA"/>
</dbReference>
<dbReference type="Proteomes" id="UP000028725">
    <property type="component" value="Unassembled WGS sequence"/>
</dbReference>
<keyword evidence="2" id="KW-1185">Reference proteome</keyword>
<accession>A0A085WF68</accession>
<dbReference type="AlphaFoldDB" id="A0A085WF68"/>
<reference evidence="1 2" key="1">
    <citation type="submission" date="2014-04" db="EMBL/GenBank/DDBJ databases">
        <title>Genome assembly of Hyalangium minutum DSM 14724.</title>
        <authorList>
            <person name="Sharma G."/>
            <person name="Subramanian S."/>
        </authorList>
    </citation>
    <scope>NUCLEOTIDE SEQUENCE [LARGE SCALE GENOMIC DNA]</scope>
    <source>
        <strain evidence="1 2">DSM 14724</strain>
    </source>
</reference>
<protein>
    <submittedName>
        <fullName evidence="1">Uncharacterized protein</fullName>
    </submittedName>
</protein>
<proteinExistence type="predicted"/>
<dbReference type="STRING" id="394096.DB31_0804"/>
<sequence length="46" mass="4843">MRPVGLPRLALIGTSYGGELSYLIPRRLAAATGPGGLRRAMQDAAF</sequence>
<comment type="caution">
    <text evidence="1">The sequence shown here is derived from an EMBL/GenBank/DDBJ whole genome shotgun (WGS) entry which is preliminary data.</text>
</comment>
<gene>
    <name evidence="1" type="ORF">DB31_0804</name>
</gene>
<evidence type="ECO:0000313" key="2">
    <source>
        <dbReference type="Proteomes" id="UP000028725"/>
    </source>
</evidence>
<evidence type="ECO:0000313" key="1">
    <source>
        <dbReference type="EMBL" id="KFE66331.1"/>
    </source>
</evidence>
<organism evidence="1 2">
    <name type="scientific">Hyalangium minutum</name>
    <dbReference type="NCBI Taxonomy" id="394096"/>
    <lineage>
        <taxon>Bacteria</taxon>
        <taxon>Pseudomonadati</taxon>
        <taxon>Myxococcota</taxon>
        <taxon>Myxococcia</taxon>
        <taxon>Myxococcales</taxon>
        <taxon>Cystobacterineae</taxon>
        <taxon>Archangiaceae</taxon>
        <taxon>Hyalangium</taxon>
    </lineage>
</organism>
<name>A0A085WF68_9BACT</name>